<keyword evidence="2" id="KW-1185">Reference proteome</keyword>
<proteinExistence type="predicted"/>
<name>A0A4R8UAX3_9MICO</name>
<dbReference type="AlphaFoldDB" id="A0A4R8UAX3"/>
<evidence type="ECO:0000313" key="2">
    <source>
        <dbReference type="Proteomes" id="UP000297866"/>
    </source>
</evidence>
<keyword evidence="1" id="KW-0238">DNA-binding</keyword>
<dbReference type="EMBL" id="SOEZ01000079">
    <property type="protein sequence ID" value="TFB46511.1"/>
    <property type="molecule type" value="Genomic_DNA"/>
</dbReference>
<accession>A0A4R8UAX3</accession>
<dbReference type="OrthoDB" id="5082940at2"/>
<dbReference type="Proteomes" id="UP000297866">
    <property type="component" value="Unassembled WGS sequence"/>
</dbReference>
<sequence length="76" mass="8477">MDHSTYRRSSSTQEVSPPVEWGTIQEAAALRFVSVQTMRRYITQGLVQAERFGPRLIRVNLTSLNSAGRPLASDAL</sequence>
<protein>
    <submittedName>
        <fullName evidence="1">DNA-binding protein</fullName>
    </submittedName>
</protein>
<comment type="caution">
    <text evidence="1">The sequence shown here is derived from an EMBL/GenBank/DDBJ whole genome shotgun (WGS) entry which is preliminary data.</text>
</comment>
<gene>
    <name evidence="1" type="ORF">E3O23_17135</name>
</gene>
<dbReference type="RefSeq" id="WP_134493160.1">
    <property type="nucleotide sequence ID" value="NZ_SOEZ01000079.1"/>
</dbReference>
<dbReference type="GO" id="GO:0003677">
    <property type="term" value="F:DNA binding"/>
    <property type="evidence" value="ECO:0007669"/>
    <property type="project" value="UniProtKB-KW"/>
</dbReference>
<organism evidence="1 2">
    <name type="scientific">Cryobacterium tagatosivorans</name>
    <dbReference type="NCBI Taxonomy" id="1259199"/>
    <lineage>
        <taxon>Bacteria</taxon>
        <taxon>Bacillati</taxon>
        <taxon>Actinomycetota</taxon>
        <taxon>Actinomycetes</taxon>
        <taxon>Micrococcales</taxon>
        <taxon>Microbacteriaceae</taxon>
        <taxon>Cryobacterium</taxon>
    </lineage>
</organism>
<evidence type="ECO:0000313" key="1">
    <source>
        <dbReference type="EMBL" id="TFB46511.1"/>
    </source>
</evidence>
<reference evidence="1 2" key="1">
    <citation type="submission" date="2019-03" db="EMBL/GenBank/DDBJ databases">
        <title>Genomics of glacier-inhabiting Cryobacterium strains.</title>
        <authorList>
            <person name="Liu Q."/>
            <person name="Xin Y.-H."/>
        </authorList>
    </citation>
    <scope>NUCLEOTIDE SEQUENCE [LARGE SCALE GENOMIC DNA]</scope>
    <source>
        <strain evidence="1 2">Sr47</strain>
    </source>
</reference>